<organism evidence="1 2">
    <name type="scientific">Heterorhabditis bacteriophora</name>
    <name type="common">Entomopathogenic nematode worm</name>
    <dbReference type="NCBI Taxonomy" id="37862"/>
    <lineage>
        <taxon>Eukaryota</taxon>
        <taxon>Metazoa</taxon>
        <taxon>Ecdysozoa</taxon>
        <taxon>Nematoda</taxon>
        <taxon>Chromadorea</taxon>
        <taxon>Rhabditida</taxon>
        <taxon>Rhabditina</taxon>
        <taxon>Rhabditomorpha</taxon>
        <taxon>Strongyloidea</taxon>
        <taxon>Heterorhabditidae</taxon>
        <taxon>Heterorhabditis</taxon>
    </lineage>
</organism>
<dbReference type="GO" id="GO:0030286">
    <property type="term" value="C:dynein complex"/>
    <property type="evidence" value="ECO:0007669"/>
    <property type="project" value="InterPro"/>
</dbReference>
<name>A0A1I7WN07_HETBA</name>
<proteinExistence type="predicted"/>
<protein>
    <submittedName>
        <fullName evidence="2">Transposase</fullName>
    </submittedName>
</protein>
<sequence>MRQTTMSESRTADAILLLGQALEECGIENQIASYLKRKFDEKHGQLYFVKLMARTTMAMHSWTEFWQPLRLY</sequence>
<dbReference type="Gene3D" id="3.30.740.10">
    <property type="entry name" value="Protein Inhibitor Of Neuronal Nitric Oxide Synthase"/>
    <property type="match status" value="1"/>
</dbReference>
<dbReference type="InterPro" id="IPR037177">
    <property type="entry name" value="DLC_sf"/>
</dbReference>
<dbReference type="WBParaSite" id="Hba_06467">
    <property type="protein sequence ID" value="Hba_06467"/>
    <property type="gene ID" value="Hba_06467"/>
</dbReference>
<reference evidence="2" key="1">
    <citation type="submission" date="2016-11" db="UniProtKB">
        <authorList>
            <consortium name="WormBaseParasite"/>
        </authorList>
    </citation>
    <scope>IDENTIFICATION</scope>
</reference>
<accession>A0A1I7WN07</accession>
<dbReference type="SUPFAM" id="SSF54648">
    <property type="entry name" value="DLC"/>
    <property type="match status" value="1"/>
</dbReference>
<evidence type="ECO:0000313" key="1">
    <source>
        <dbReference type="Proteomes" id="UP000095283"/>
    </source>
</evidence>
<dbReference type="GO" id="GO:0007017">
    <property type="term" value="P:microtubule-based process"/>
    <property type="evidence" value="ECO:0007669"/>
    <property type="project" value="InterPro"/>
</dbReference>
<dbReference type="AlphaFoldDB" id="A0A1I7WN07"/>
<keyword evidence="1" id="KW-1185">Reference proteome</keyword>
<dbReference type="Proteomes" id="UP000095283">
    <property type="component" value="Unplaced"/>
</dbReference>
<evidence type="ECO:0000313" key="2">
    <source>
        <dbReference type="WBParaSite" id="Hba_06467"/>
    </source>
</evidence>